<feature type="coiled-coil region" evidence="1">
    <location>
        <begin position="69"/>
        <end position="96"/>
    </location>
</feature>
<evidence type="ECO:0000313" key="2">
    <source>
        <dbReference type="EMBL" id="GFO28931.1"/>
    </source>
</evidence>
<accession>A0AAV4C0N3</accession>
<organism evidence="2 3">
    <name type="scientific">Plakobranchus ocellatus</name>
    <dbReference type="NCBI Taxonomy" id="259542"/>
    <lineage>
        <taxon>Eukaryota</taxon>
        <taxon>Metazoa</taxon>
        <taxon>Spiralia</taxon>
        <taxon>Lophotrochozoa</taxon>
        <taxon>Mollusca</taxon>
        <taxon>Gastropoda</taxon>
        <taxon>Heterobranchia</taxon>
        <taxon>Euthyneura</taxon>
        <taxon>Panpulmonata</taxon>
        <taxon>Sacoglossa</taxon>
        <taxon>Placobranchoidea</taxon>
        <taxon>Plakobranchidae</taxon>
        <taxon>Plakobranchus</taxon>
    </lineage>
</organism>
<keyword evidence="1" id="KW-0175">Coiled coil</keyword>
<reference evidence="2 3" key="1">
    <citation type="journal article" date="2021" name="Elife">
        <title>Chloroplast acquisition without the gene transfer in kleptoplastic sea slugs, Plakobranchus ocellatus.</title>
        <authorList>
            <person name="Maeda T."/>
            <person name="Takahashi S."/>
            <person name="Yoshida T."/>
            <person name="Shimamura S."/>
            <person name="Takaki Y."/>
            <person name="Nagai Y."/>
            <person name="Toyoda A."/>
            <person name="Suzuki Y."/>
            <person name="Arimoto A."/>
            <person name="Ishii H."/>
            <person name="Satoh N."/>
            <person name="Nishiyama T."/>
            <person name="Hasebe M."/>
            <person name="Maruyama T."/>
            <person name="Minagawa J."/>
            <person name="Obokata J."/>
            <person name="Shigenobu S."/>
        </authorList>
    </citation>
    <scope>NUCLEOTIDE SEQUENCE [LARGE SCALE GENOMIC DNA]</scope>
</reference>
<evidence type="ECO:0000313" key="3">
    <source>
        <dbReference type="Proteomes" id="UP000735302"/>
    </source>
</evidence>
<dbReference type="AlphaFoldDB" id="A0AAV4C0N3"/>
<comment type="caution">
    <text evidence="2">The sequence shown here is derived from an EMBL/GenBank/DDBJ whole genome shotgun (WGS) entry which is preliminary data.</text>
</comment>
<sequence length="132" mass="15959">MADCIREVSAYSLFFVYREVPQKSTRFAAFDLLYERTICNPMHILRDLWTKEIQEPNLKSSYEFVLNLRDRLDDTLQIARDEIQKAQTKQKHYNQTARRRTFCVGYKVLIFYLPSRTSCSCWTVRRFGFYWC</sequence>
<proteinExistence type="predicted"/>
<evidence type="ECO:0000256" key="1">
    <source>
        <dbReference type="SAM" id="Coils"/>
    </source>
</evidence>
<dbReference type="EMBL" id="BLXT01006100">
    <property type="protein sequence ID" value="GFO28931.1"/>
    <property type="molecule type" value="Genomic_DNA"/>
</dbReference>
<protein>
    <submittedName>
        <fullName evidence="2">Zinc finger protein</fullName>
    </submittedName>
</protein>
<dbReference type="Proteomes" id="UP000735302">
    <property type="component" value="Unassembled WGS sequence"/>
</dbReference>
<keyword evidence="3" id="KW-1185">Reference proteome</keyword>
<gene>
    <name evidence="2" type="ORF">PoB_005543600</name>
</gene>
<name>A0AAV4C0N3_9GAST</name>